<reference evidence="2 3" key="1">
    <citation type="journal article" date="2006" name="Nature">
        <title>Global trends of whole-genome duplications revealed by the ciliate Paramecium tetraurelia.</title>
        <authorList>
            <consortium name="Genoscope"/>
            <person name="Aury J.-M."/>
            <person name="Jaillon O."/>
            <person name="Duret L."/>
            <person name="Noel B."/>
            <person name="Jubin C."/>
            <person name="Porcel B.M."/>
            <person name="Segurens B."/>
            <person name="Daubin V."/>
            <person name="Anthouard V."/>
            <person name="Aiach N."/>
            <person name="Arnaiz O."/>
            <person name="Billaut A."/>
            <person name="Beisson J."/>
            <person name="Blanc I."/>
            <person name="Bouhouche K."/>
            <person name="Camara F."/>
            <person name="Duharcourt S."/>
            <person name="Guigo R."/>
            <person name="Gogendeau D."/>
            <person name="Katinka M."/>
            <person name="Keller A.-M."/>
            <person name="Kissmehl R."/>
            <person name="Klotz C."/>
            <person name="Koll F."/>
            <person name="Le Moue A."/>
            <person name="Lepere C."/>
            <person name="Malinsky S."/>
            <person name="Nowacki M."/>
            <person name="Nowak J.K."/>
            <person name="Plattner H."/>
            <person name="Poulain J."/>
            <person name="Ruiz F."/>
            <person name="Serrano V."/>
            <person name="Zagulski M."/>
            <person name="Dessen P."/>
            <person name="Betermier M."/>
            <person name="Weissenbach J."/>
            <person name="Scarpelli C."/>
            <person name="Schachter V."/>
            <person name="Sperling L."/>
            <person name="Meyer E."/>
            <person name="Cohen J."/>
            <person name="Wincker P."/>
        </authorList>
    </citation>
    <scope>NUCLEOTIDE SEQUENCE [LARGE SCALE GENOMIC DNA]</scope>
    <source>
        <strain evidence="2 3">Stock d4-2</strain>
    </source>
</reference>
<feature type="chain" id="PRO_5012045120" description="Transmembrane protein" evidence="1">
    <location>
        <begin position="16"/>
        <end position="959"/>
    </location>
</feature>
<dbReference type="EMBL" id="CT868052">
    <property type="protein sequence ID" value="CAK67613.1"/>
    <property type="molecule type" value="Genomic_DNA"/>
</dbReference>
<accession>A0C9Z6</accession>
<dbReference type="RefSeq" id="XP_001435010.1">
    <property type="nucleotide sequence ID" value="XM_001434973.1"/>
</dbReference>
<dbReference type="HOGENOM" id="CLU_006753_0_0_1"/>
<feature type="signal peptide" evidence="1">
    <location>
        <begin position="1"/>
        <end position="15"/>
    </location>
</feature>
<protein>
    <recommendedName>
        <fullName evidence="4">Transmembrane protein</fullName>
    </recommendedName>
</protein>
<dbReference type="InParanoid" id="A0C9Z6"/>
<evidence type="ECO:0000313" key="2">
    <source>
        <dbReference type="EMBL" id="CAK67613.1"/>
    </source>
</evidence>
<gene>
    <name evidence="2" type="ORF">GSPATT00006920001</name>
</gene>
<evidence type="ECO:0000256" key="1">
    <source>
        <dbReference type="SAM" id="SignalP"/>
    </source>
</evidence>
<dbReference type="AlphaFoldDB" id="A0C9Z6"/>
<evidence type="ECO:0008006" key="4">
    <source>
        <dbReference type="Google" id="ProtNLM"/>
    </source>
</evidence>
<name>A0C9Z6_PARTE</name>
<organism evidence="2 3">
    <name type="scientific">Paramecium tetraurelia</name>
    <dbReference type="NCBI Taxonomy" id="5888"/>
    <lineage>
        <taxon>Eukaryota</taxon>
        <taxon>Sar</taxon>
        <taxon>Alveolata</taxon>
        <taxon>Ciliophora</taxon>
        <taxon>Intramacronucleata</taxon>
        <taxon>Oligohymenophorea</taxon>
        <taxon>Peniculida</taxon>
        <taxon>Parameciidae</taxon>
        <taxon>Paramecium</taxon>
    </lineage>
</organism>
<dbReference type="GeneID" id="5020795"/>
<evidence type="ECO:0000313" key="3">
    <source>
        <dbReference type="Proteomes" id="UP000000600"/>
    </source>
</evidence>
<keyword evidence="1" id="KW-0732">Signal</keyword>
<proteinExistence type="predicted"/>
<sequence length="959" mass="112081">MFIFVYILFIRACQVINEDYYLYPTKEETLEIPMLNFFQGNDLIYKCSNCPQDVKIVGTMNHRNNIENNYTFKSVSPSTDQIFALTTEPSLNIYLKINGSLILQKVININSNLSCFSVTYLTVNNIILDCYQNETLILYNLKNTTLIQIYTSNSSLPNQTKLGSIINNTTVYFIYGQFFSLLDQNELKLTILYEIKKNTLISTDSLTILAYNFVVSQRESTSQTIFIQQLNEILTYVISQSGTLVQGNNILLYQDIFYMGYYYSYDEYYQFDRIMLIVLDDDQDYMYLVDIFYSVSGYVKLLESKQFLKKVSRNAQIFMNQQFIVLHYNNHRISILQNQGFNKIIIRNFDLHNNNTVVYFEGSTQELLIFGDHIEIYTLQIPTLYFASNEMSGSFSIQAFEIEGNFQIRKCQTVIHYLQVSKIDSSVYQIFVQPQLSFFNLLQFPFIYWITFVSGSLLNVSNMVSNPSLGSFSDSTLQKLHQSLDLTQSYEMNATTINLIVFFIVAINNQTLDLYQEGTILPVSSTDITKKNGSVTQIEITFAILNQQLYFLVCLGIGQNMIQIYEYDRQLSLVNITTFQTQSFKQFQLLSNALVLLLDTNQIVITTFDNQFFILLDSKIFNQIVGSKIDFNPISIFINQQYQSRILYINNQNSFIIGQITERFNFMLISIKKVFFLIQNLQVVNNQLILSYIQQDMSVVQFEVWNVKKLKEPYFQRSMRSLVLELNKDSIFFYSDNQFFYVQIGLIMHIFNPTLSEHSSLYYRIYIDGLQFASTATDSMSLLYFNQSLFLLSPILLQTFYNFSIYSDFLSEQIFNFTISSQLNQQSKINSLNNSVTIINNYEQIQMNHTQVNVSQSQSYIEIFRNNISVEGQILQFKMVNKNKNQDNYTLTNYIQYFNLTYDQANYNLITQLDNSWNIQFLLMNNYSILNYTNKDKYFFGPYKKCIASTAYKFSLFAL</sequence>
<dbReference type="Proteomes" id="UP000000600">
    <property type="component" value="Unassembled WGS sequence"/>
</dbReference>
<keyword evidence="3" id="KW-1185">Reference proteome</keyword>
<dbReference type="KEGG" id="ptm:GSPATT00006920001"/>
<dbReference type="OMA" id="FYVQIGL"/>
<dbReference type="OrthoDB" id="10412167at2759"/>